<dbReference type="EMBL" id="CP051684">
    <property type="protein sequence ID" value="QJD92675.1"/>
    <property type="molecule type" value="Genomic_DNA"/>
</dbReference>
<reference evidence="7 8" key="1">
    <citation type="submission" date="2020-04" db="EMBL/GenBank/DDBJ databases">
        <title>Genome sequencing of novel species.</title>
        <authorList>
            <person name="Heo J."/>
            <person name="Kim S.-J."/>
            <person name="Kim J.-S."/>
            <person name="Hong S.-B."/>
            <person name="Kwon S.-W."/>
        </authorList>
    </citation>
    <scope>NUCLEOTIDE SEQUENCE [LARGE SCALE GENOMIC DNA]</scope>
    <source>
        <strain evidence="7 8">AF9R3</strain>
    </source>
</reference>
<evidence type="ECO:0000256" key="3">
    <source>
        <dbReference type="ARBA" id="ARBA00023125"/>
    </source>
</evidence>
<dbReference type="PROSITE" id="PS50977">
    <property type="entry name" value="HTH_TETR_2"/>
    <property type="match status" value="1"/>
</dbReference>
<evidence type="ECO:0000259" key="6">
    <source>
        <dbReference type="PROSITE" id="PS50977"/>
    </source>
</evidence>
<dbReference type="PROSITE" id="PS01081">
    <property type="entry name" value="HTH_TETR_1"/>
    <property type="match status" value="1"/>
</dbReference>
<name>A0ABX6MEN7_9BURK</name>
<proteinExistence type="predicted"/>
<feature type="domain" description="HTH tetR-type" evidence="6">
    <location>
        <begin position="20"/>
        <end position="79"/>
    </location>
</feature>
<dbReference type="Pfam" id="PF00440">
    <property type="entry name" value="TetR_N"/>
    <property type="match status" value="1"/>
</dbReference>
<keyword evidence="2" id="KW-0805">Transcription regulation</keyword>
<evidence type="ECO:0000256" key="4">
    <source>
        <dbReference type="ARBA" id="ARBA00023163"/>
    </source>
</evidence>
<keyword evidence="4" id="KW-0804">Transcription</keyword>
<keyword evidence="1" id="KW-0678">Repressor</keyword>
<organism evidence="7 8">
    <name type="scientific">Duganella dendranthematis</name>
    <dbReference type="NCBI Taxonomy" id="2728021"/>
    <lineage>
        <taxon>Bacteria</taxon>
        <taxon>Pseudomonadati</taxon>
        <taxon>Pseudomonadota</taxon>
        <taxon>Betaproteobacteria</taxon>
        <taxon>Burkholderiales</taxon>
        <taxon>Oxalobacteraceae</taxon>
        <taxon>Telluria group</taxon>
        <taxon>Duganella</taxon>
    </lineage>
</organism>
<feature type="DNA-binding region" description="H-T-H motif" evidence="5">
    <location>
        <begin position="42"/>
        <end position="61"/>
    </location>
</feature>
<keyword evidence="3 5" id="KW-0238">DNA-binding</keyword>
<dbReference type="InterPro" id="IPR050109">
    <property type="entry name" value="HTH-type_TetR-like_transc_reg"/>
</dbReference>
<dbReference type="PRINTS" id="PR00455">
    <property type="entry name" value="HTHTETR"/>
</dbReference>
<evidence type="ECO:0000256" key="1">
    <source>
        <dbReference type="ARBA" id="ARBA00022491"/>
    </source>
</evidence>
<dbReference type="PANTHER" id="PTHR30055">
    <property type="entry name" value="HTH-TYPE TRANSCRIPTIONAL REGULATOR RUTR"/>
    <property type="match status" value="1"/>
</dbReference>
<dbReference type="InterPro" id="IPR023772">
    <property type="entry name" value="DNA-bd_HTH_TetR-type_CS"/>
</dbReference>
<dbReference type="InterPro" id="IPR001647">
    <property type="entry name" value="HTH_TetR"/>
</dbReference>
<dbReference type="SUPFAM" id="SSF46689">
    <property type="entry name" value="Homeodomain-like"/>
    <property type="match status" value="1"/>
</dbReference>
<dbReference type="Gene3D" id="1.10.357.10">
    <property type="entry name" value="Tetracycline Repressor, domain 2"/>
    <property type="match status" value="1"/>
</dbReference>
<evidence type="ECO:0000313" key="7">
    <source>
        <dbReference type="EMBL" id="QJD92675.1"/>
    </source>
</evidence>
<evidence type="ECO:0000256" key="2">
    <source>
        <dbReference type="ARBA" id="ARBA00023015"/>
    </source>
</evidence>
<accession>A0ABX6MEN7</accession>
<keyword evidence="8" id="KW-1185">Reference proteome</keyword>
<sequence>MTSSTQKKTAAKVIKRLSPEEREQQIVSKAISYFATHGFSASTRELAKEIGITQPLLYRYFPSKEALVDRVFQVIYLSRWNPEWDGLLRDRSMPLSRRLQVFYKQYAAMILQSDWIRIFIFAGLTRQGINDRYLAGLRERVFDVVLQELRFETGVTDPTPQQYDDEIEFIWGLHAAIFYIGVRKWVYGLSVPQDLDRLVSQKVEVFLSSAPKALRSLRRAT</sequence>
<dbReference type="InterPro" id="IPR009057">
    <property type="entry name" value="Homeodomain-like_sf"/>
</dbReference>
<dbReference type="PANTHER" id="PTHR30055:SF181">
    <property type="entry name" value="BLR6905 PROTEIN"/>
    <property type="match status" value="1"/>
</dbReference>
<dbReference type="Proteomes" id="UP000503117">
    <property type="component" value="Chromosome"/>
</dbReference>
<protein>
    <submittedName>
        <fullName evidence="7">TetR/AcrR family transcriptional regulator</fullName>
    </submittedName>
</protein>
<evidence type="ECO:0000313" key="8">
    <source>
        <dbReference type="Proteomes" id="UP000503117"/>
    </source>
</evidence>
<evidence type="ECO:0000256" key="5">
    <source>
        <dbReference type="PROSITE-ProRule" id="PRU00335"/>
    </source>
</evidence>
<gene>
    <name evidence="7" type="ORF">HH213_22835</name>
</gene>